<evidence type="ECO:0000256" key="9">
    <source>
        <dbReference type="ARBA" id="ARBA00022967"/>
    </source>
</evidence>
<evidence type="ECO:0000256" key="14">
    <source>
        <dbReference type="ARBA" id="ARBA00023128"/>
    </source>
</evidence>
<feature type="transmembrane region" description="Helical" evidence="17">
    <location>
        <begin position="296"/>
        <end position="317"/>
    </location>
</feature>
<feature type="transmembrane region" description="Helical" evidence="17">
    <location>
        <begin position="401"/>
        <end position="424"/>
    </location>
</feature>
<dbReference type="GO" id="GO:0042773">
    <property type="term" value="P:ATP synthesis coupled electron transport"/>
    <property type="evidence" value="ECO:0007669"/>
    <property type="project" value="InterPro"/>
</dbReference>
<keyword evidence="7 17" id="KW-0679">Respiratory chain</keyword>
<feature type="transmembrane region" description="Helical" evidence="17">
    <location>
        <begin position="368"/>
        <end position="394"/>
    </location>
</feature>
<feature type="transmembrane region" description="Helical" evidence="17">
    <location>
        <begin position="135"/>
        <end position="155"/>
    </location>
</feature>
<evidence type="ECO:0000313" key="20">
    <source>
        <dbReference type="EMBL" id="SBT96186.1"/>
    </source>
</evidence>
<keyword evidence="12 17" id="KW-0520">NAD</keyword>
<evidence type="ECO:0000256" key="13">
    <source>
        <dbReference type="ARBA" id="ARBA00023075"/>
    </source>
</evidence>
<evidence type="ECO:0000256" key="16">
    <source>
        <dbReference type="ARBA" id="ARBA00049551"/>
    </source>
</evidence>
<geneLocation type="mitochondrion" evidence="20"/>
<keyword evidence="10 17" id="KW-0249">Electron transport</keyword>
<comment type="catalytic activity">
    <reaction evidence="16 17">
        <text>a ubiquinone + NADH + 5 H(+)(in) = a ubiquinol + NAD(+) + 4 H(+)(out)</text>
        <dbReference type="Rhea" id="RHEA:29091"/>
        <dbReference type="Rhea" id="RHEA-COMP:9565"/>
        <dbReference type="Rhea" id="RHEA-COMP:9566"/>
        <dbReference type="ChEBI" id="CHEBI:15378"/>
        <dbReference type="ChEBI" id="CHEBI:16389"/>
        <dbReference type="ChEBI" id="CHEBI:17976"/>
        <dbReference type="ChEBI" id="CHEBI:57540"/>
        <dbReference type="ChEBI" id="CHEBI:57945"/>
        <dbReference type="EC" id="7.1.1.2"/>
    </reaction>
</comment>
<keyword evidence="13 17" id="KW-0830">Ubiquinone</keyword>
<dbReference type="PRINTS" id="PR01437">
    <property type="entry name" value="NUOXDRDTASE4"/>
</dbReference>
<evidence type="ECO:0000256" key="7">
    <source>
        <dbReference type="ARBA" id="ARBA00022660"/>
    </source>
</evidence>
<keyword evidence="9" id="KW-1278">Translocase</keyword>
<organism evidence="20">
    <name type="scientific">Haploginglymus sp. JP-2016</name>
    <dbReference type="NCBI Taxonomy" id="1867951"/>
    <lineage>
        <taxon>Eukaryota</taxon>
        <taxon>Metazoa</taxon>
        <taxon>Ecdysozoa</taxon>
        <taxon>Arthropoda</taxon>
        <taxon>Crustacea</taxon>
        <taxon>Multicrustacea</taxon>
        <taxon>Malacostraca</taxon>
        <taxon>Eumalacostraca</taxon>
        <taxon>Peracarida</taxon>
        <taxon>Amphipoda</taxon>
        <taxon>Senticaudata</taxon>
        <taxon>Gammarida</taxon>
        <taxon>Crangonyctidira</taxon>
        <taxon>Crangonyctoidea</taxon>
        <taxon>Niphargidae</taxon>
        <taxon>Haploginglymus</taxon>
    </lineage>
</organism>
<feature type="transmembrane region" description="Helical" evidence="17">
    <location>
        <begin position="267"/>
        <end position="290"/>
    </location>
</feature>
<dbReference type="PANTHER" id="PTHR43507">
    <property type="entry name" value="NADH-UBIQUINONE OXIDOREDUCTASE CHAIN 4"/>
    <property type="match status" value="1"/>
</dbReference>
<dbReference type="InterPro" id="IPR003918">
    <property type="entry name" value="NADH_UbQ_OxRdtase"/>
</dbReference>
<feature type="transmembrane region" description="Helical" evidence="17">
    <location>
        <begin position="54"/>
        <end position="75"/>
    </location>
</feature>
<sequence>MLSVFISSIVTPMIFKFWGEVIFFFCCLELGYLLMGGGYYLLKVGAYYEVDSVSGILMMLSVWVVALGLLSSMIIKIKGVSAKGFVVSNCMLLFFLLISFSLQDYLMFYVGFEASLVPILVMIIGWGYQPERSQAGLYMLFYTLFGSFPLFYLIFKCKVESGSSYMGYSLGMSGMAVMHFFLISAFLVKFPMYCVHLWLVKAHVEAPVCGSMILAGVLLKLGGYGLLRMLPSWGYANSWFIDSVVCFSLWGGVMVSLVCLRQVDMKGLVALSSVVHMSSCIGGLFIMMDWGWKGCVLMMSAHGLCSSGLFFLCNVVYERTGSRSLMVNKGGLNLMPSMSLFWFLMISSNMSAPPMINLLGEITLISGLLSWSVVSLVMLSLLSFLSASYSLYLYSMSQHGVFFLSGVSIKSVVMLEYLCIFLHWGPLNGLIVCWISVC</sequence>
<evidence type="ECO:0000256" key="3">
    <source>
        <dbReference type="ARBA" id="ARBA00009025"/>
    </source>
</evidence>
<dbReference type="GO" id="GO:0031966">
    <property type="term" value="C:mitochondrial membrane"/>
    <property type="evidence" value="ECO:0007669"/>
    <property type="project" value="UniProtKB-SubCell"/>
</dbReference>
<dbReference type="EC" id="7.1.1.2" evidence="4 17"/>
<name>A0A330IVS8_9CRUS</name>
<reference evidence="20" key="1">
    <citation type="submission" date="2016-05" db="EMBL/GenBank/DDBJ databases">
        <title>Mitogenome of two Haploginglymus species.</title>
        <authorList>
            <person name="Pons J."/>
            <person name="Jurado-Rivera J.A."/>
            <person name="Jaume D."/>
            <person name="Juan C."/>
        </authorList>
    </citation>
    <scope>NUCLEOTIDE SEQUENCE</scope>
    <source>
        <tissue evidence="20">Adult</tissue>
    </source>
</reference>
<keyword evidence="15 17" id="KW-0472">Membrane</keyword>
<dbReference type="GO" id="GO:0015990">
    <property type="term" value="P:electron transport coupled proton transport"/>
    <property type="evidence" value="ECO:0007669"/>
    <property type="project" value="TreeGrafter"/>
</dbReference>
<feature type="transmembrane region" description="Helical" evidence="17">
    <location>
        <begin position="208"/>
        <end position="227"/>
    </location>
</feature>
<feature type="domain" description="NADH:ubiquinone oxidoreductase chain 4 N-terminal" evidence="19">
    <location>
        <begin position="13"/>
        <end position="98"/>
    </location>
</feature>
<dbReference type="GO" id="GO:0008137">
    <property type="term" value="F:NADH dehydrogenase (ubiquinone) activity"/>
    <property type="evidence" value="ECO:0007669"/>
    <property type="project" value="UniProtKB-UniRule"/>
</dbReference>
<feature type="domain" description="NADH:quinone oxidoreductase/Mrp antiporter transmembrane" evidence="18">
    <location>
        <begin position="104"/>
        <end position="385"/>
    </location>
</feature>
<proteinExistence type="inferred from homology"/>
<protein>
    <recommendedName>
        <fullName evidence="5 17">NADH-ubiquinone oxidoreductase chain 4</fullName>
        <ecNumber evidence="4 17">7.1.1.2</ecNumber>
    </recommendedName>
</protein>
<dbReference type="Pfam" id="PF00361">
    <property type="entry name" value="Proton_antipo_M"/>
    <property type="match status" value="1"/>
</dbReference>
<evidence type="ECO:0000256" key="17">
    <source>
        <dbReference type="RuleBase" id="RU003297"/>
    </source>
</evidence>
<evidence type="ECO:0000259" key="19">
    <source>
        <dbReference type="Pfam" id="PF01059"/>
    </source>
</evidence>
<feature type="transmembrane region" description="Helical" evidence="17">
    <location>
        <begin position="167"/>
        <end position="188"/>
    </location>
</feature>
<feature type="transmembrane region" description="Helical" evidence="17">
    <location>
        <begin position="106"/>
        <end position="128"/>
    </location>
</feature>
<evidence type="ECO:0000256" key="11">
    <source>
        <dbReference type="ARBA" id="ARBA00022989"/>
    </source>
</evidence>
<dbReference type="InterPro" id="IPR000260">
    <property type="entry name" value="NADH4_N"/>
</dbReference>
<dbReference type="PANTHER" id="PTHR43507:SF20">
    <property type="entry name" value="NADH-UBIQUINONE OXIDOREDUCTASE CHAIN 4"/>
    <property type="match status" value="1"/>
</dbReference>
<dbReference type="GO" id="GO:0048039">
    <property type="term" value="F:ubiquinone binding"/>
    <property type="evidence" value="ECO:0007669"/>
    <property type="project" value="TreeGrafter"/>
</dbReference>
<dbReference type="EMBL" id="LT594768">
    <property type="protein sequence ID" value="SBT96186.1"/>
    <property type="molecule type" value="Genomic_DNA"/>
</dbReference>
<dbReference type="AlphaFoldDB" id="A0A330IVS8"/>
<dbReference type="Pfam" id="PF01059">
    <property type="entry name" value="Oxidored_q5_N"/>
    <property type="match status" value="1"/>
</dbReference>
<evidence type="ECO:0000256" key="1">
    <source>
        <dbReference type="ARBA" id="ARBA00003257"/>
    </source>
</evidence>
<keyword evidence="8 17" id="KW-0812">Transmembrane</keyword>
<evidence type="ECO:0000256" key="12">
    <source>
        <dbReference type="ARBA" id="ARBA00023027"/>
    </source>
</evidence>
<dbReference type="InterPro" id="IPR001750">
    <property type="entry name" value="ND/Mrp_TM"/>
</dbReference>
<evidence type="ECO:0000256" key="2">
    <source>
        <dbReference type="ARBA" id="ARBA00004225"/>
    </source>
</evidence>
<comment type="function">
    <text evidence="17">Core subunit of the mitochondrial membrane respiratory chain NADH dehydrogenase (Complex I) which catalyzes electron transfer from NADH through the respiratory chain, using ubiquinone as an electron acceptor. Essential for the catalytic activity and assembly of complex I.</text>
</comment>
<comment type="subcellular location">
    <subcellularLocation>
        <location evidence="2 17">Mitochondrion membrane</location>
        <topology evidence="2 17">Multi-pass membrane protein</topology>
    </subcellularLocation>
</comment>
<evidence type="ECO:0000256" key="4">
    <source>
        <dbReference type="ARBA" id="ARBA00012944"/>
    </source>
</evidence>
<evidence type="ECO:0000256" key="8">
    <source>
        <dbReference type="ARBA" id="ARBA00022692"/>
    </source>
</evidence>
<gene>
    <name evidence="20" type="primary">ND4</name>
</gene>
<feature type="transmembrane region" description="Helical" evidence="17">
    <location>
        <begin position="21"/>
        <end position="42"/>
    </location>
</feature>
<evidence type="ECO:0000259" key="18">
    <source>
        <dbReference type="Pfam" id="PF00361"/>
    </source>
</evidence>
<evidence type="ECO:0000256" key="15">
    <source>
        <dbReference type="ARBA" id="ARBA00023136"/>
    </source>
</evidence>
<feature type="transmembrane region" description="Helical" evidence="17">
    <location>
        <begin position="338"/>
        <end position="356"/>
    </location>
</feature>
<evidence type="ECO:0000256" key="10">
    <source>
        <dbReference type="ARBA" id="ARBA00022982"/>
    </source>
</evidence>
<dbReference type="GO" id="GO:0003954">
    <property type="term" value="F:NADH dehydrogenase activity"/>
    <property type="evidence" value="ECO:0007669"/>
    <property type="project" value="TreeGrafter"/>
</dbReference>
<accession>A0A330IVS8</accession>
<comment type="similarity">
    <text evidence="3 17">Belongs to the complex I subunit 4 family.</text>
</comment>
<evidence type="ECO:0000256" key="5">
    <source>
        <dbReference type="ARBA" id="ARBA00021006"/>
    </source>
</evidence>
<evidence type="ECO:0000256" key="6">
    <source>
        <dbReference type="ARBA" id="ARBA00022448"/>
    </source>
</evidence>
<feature type="transmembrane region" description="Helical" evidence="17">
    <location>
        <begin position="239"/>
        <end position="260"/>
    </location>
</feature>
<comment type="function">
    <text evidence="1">Core subunit of the mitochondrial membrane respiratory chain NADH dehydrogenase (Complex I) that is believed to belong to the minimal assembly required for catalysis. Complex I functions in the transfer of electrons from NADH to the respiratory chain. The immediate electron acceptor for the enzyme is believed to be ubiquinone.</text>
</comment>
<keyword evidence="14 17" id="KW-0496">Mitochondrion</keyword>
<keyword evidence="6 17" id="KW-0813">Transport</keyword>
<feature type="transmembrane region" description="Helical" evidence="17">
    <location>
        <begin position="82"/>
        <end position="100"/>
    </location>
</feature>
<keyword evidence="11 17" id="KW-1133">Transmembrane helix</keyword>